<dbReference type="FunFam" id="3.30.70.100:FF:000011">
    <property type="entry name" value="Acylphosphatase"/>
    <property type="match status" value="1"/>
</dbReference>
<dbReference type="PANTHER" id="PTHR10029">
    <property type="entry name" value="ACYLPHOSPHATASE"/>
    <property type="match status" value="1"/>
</dbReference>
<keyword evidence="9" id="KW-1185">Reference proteome</keyword>
<dbReference type="PROSITE" id="PS00150">
    <property type="entry name" value="ACYLPHOSPHATASE_1"/>
    <property type="match status" value="1"/>
</dbReference>
<dbReference type="PANTHER" id="PTHR10029:SF3">
    <property type="entry name" value="ACYLPHOSPHATASE-RELATED"/>
    <property type="match status" value="1"/>
</dbReference>
<evidence type="ECO:0000256" key="5">
    <source>
        <dbReference type="PROSITE-ProRule" id="PRU00520"/>
    </source>
</evidence>
<name>A0AAN8PSE5_PATCE</name>
<dbReference type="InterPro" id="IPR017968">
    <property type="entry name" value="Acylphosphatase_CS"/>
</dbReference>
<protein>
    <recommendedName>
        <fullName evidence="2 5">acylphosphatase</fullName>
        <ecNumber evidence="2 5">3.6.1.7</ecNumber>
    </recommendedName>
</protein>
<dbReference type="Gene3D" id="3.30.70.100">
    <property type="match status" value="1"/>
</dbReference>
<feature type="active site" evidence="5">
    <location>
        <position position="24"/>
    </location>
</feature>
<dbReference type="AlphaFoldDB" id="A0AAN8PSE5"/>
<evidence type="ECO:0000256" key="4">
    <source>
        <dbReference type="ARBA" id="ARBA00047645"/>
    </source>
</evidence>
<evidence type="ECO:0000313" key="8">
    <source>
        <dbReference type="EMBL" id="KAK6182293.1"/>
    </source>
</evidence>
<evidence type="ECO:0000313" key="9">
    <source>
        <dbReference type="Proteomes" id="UP001347796"/>
    </source>
</evidence>
<dbReference type="Pfam" id="PF00708">
    <property type="entry name" value="Acylphosphatase"/>
    <property type="match status" value="1"/>
</dbReference>
<dbReference type="SUPFAM" id="SSF54975">
    <property type="entry name" value="Acylphosphatase/BLUF domain-like"/>
    <property type="match status" value="1"/>
</dbReference>
<sequence length="100" mass="11386">MAAARRLLSVDYEVFGTVQGVFFRKHTKKTAVGHGLVGWVKNTPNKTVVGVVQGPEDKMQIMKNWLKTKGSPKSVIKNCVFKNERTIEKLEFKEFVVIRH</sequence>
<evidence type="ECO:0000256" key="3">
    <source>
        <dbReference type="ARBA" id="ARBA00022801"/>
    </source>
</evidence>
<organism evidence="8 9">
    <name type="scientific">Patella caerulea</name>
    <name type="common">Rayed Mediterranean limpet</name>
    <dbReference type="NCBI Taxonomy" id="87958"/>
    <lineage>
        <taxon>Eukaryota</taxon>
        <taxon>Metazoa</taxon>
        <taxon>Spiralia</taxon>
        <taxon>Lophotrochozoa</taxon>
        <taxon>Mollusca</taxon>
        <taxon>Gastropoda</taxon>
        <taxon>Patellogastropoda</taxon>
        <taxon>Patelloidea</taxon>
        <taxon>Patellidae</taxon>
        <taxon>Patella</taxon>
    </lineage>
</organism>
<comment type="caution">
    <text evidence="8">The sequence shown here is derived from an EMBL/GenBank/DDBJ whole genome shotgun (WGS) entry which is preliminary data.</text>
</comment>
<comment type="similarity">
    <text evidence="1 6">Belongs to the acylphosphatase family.</text>
</comment>
<comment type="catalytic activity">
    <reaction evidence="4 5">
        <text>an acyl phosphate + H2O = a carboxylate + phosphate + H(+)</text>
        <dbReference type="Rhea" id="RHEA:14965"/>
        <dbReference type="ChEBI" id="CHEBI:15377"/>
        <dbReference type="ChEBI" id="CHEBI:15378"/>
        <dbReference type="ChEBI" id="CHEBI:29067"/>
        <dbReference type="ChEBI" id="CHEBI:43474"/>
        <dbReference type="ChEBI" id="CHEBI:59918"/>
        <dbReference type="EC" id="3.6.1.7"/>
    </reaction>
</comment>
<accession>A0AAN8PSE5</accession>
<evidence type="ECO:0000256" key="1">
    <source>
        <dbReference type="ARBA" id="ARBA00005614"/>
    </source>
</evidence>
<reference evidence="8 9" key="1">
    <citation type="submission" date="2024-01" db="EMBL/GenBank/DDBJ databases">
        <title>The genome of the rayed Mediterranean limpet Patella caerulea (Linnaeus, 1758).</title>
        <authorList>
            <person name="Anh-Thu Weber A."/>
            <person name="Halstead-Nussloch G."/>
        </authorList>
    </citation>
    <scope>NUCLEOTIDE SEQUENCE [LARGE SCALE GENOMIC DNA]</scope>
    <source>
        <strain evidence="8">AATW-2023a</strain>
        <tissue evidence="8">Whole specimen</tissue>
    </source>
</reference>
<feature type="active site" evidence="5">
    <location>
        <position position="42"/>
    </location>
</feature>
<feature type="domain" description="Acylphosphatase-like" evidence="7">
    <location>
        <begin position="9"/>
        <end position="99"/>
    </location>
</feature>
<keyword evidence="3 5" id="KW-0378">Hydrolase</keyword>
<dbReference type="EC" id="3.6.1.7" evidence="2 5"/>
<dbReference type="Proteomes" id="UP001347796">
    <property type="component" value="Unassembled WGS sequence"/>
</dbReference>
<evidence type="ECO:0000256" key="2">
    <source>
        <dbReference type="ARBA" id="ARBA00012150"/>
    </source>
</evidence>
<dbReference type="InterPro" id="IPR020456">
    <property type="entry name" value="Acylphosphatase"/>
</dbReference>
<dbReference type="InterPro" id="IPR036046">
    <property type="entry name" value="Acylphosphatase-like_dom_sf"/>
</dbReference>
<dbReference type="GO" id="GO:0003998">
    <property type="term" value="F:acylphosphatase activity"/>
    <property type="evidence" value="ECO:0007669"/>
    <property type="project" value="UniProtKB-EC"/>
</dbReference>
<dbReference type="EMBL" id="JAZGQO010000007">
    <property type="protein sequence ID" value="KAK6182293.1"/>
    <property type="molecule type" value="Genomic_DNA"/>
</dbReference>
<evidence type="ECO:0000259" key="7">
    <source>
        <dbReference type="PROSITE" id="PS51160"/>
    </source>
</evidence>
<dbReference type="InterPro" id="IPR001792">
    <property type="entry name" value="Acylphosphatase-like_dom"/>
</dbReference>
<dbReference type="PROSITE" id="PS51160">
    <property type="entry name" value="ACYLPHOSPHATASE_3"/>
    <property type="match status" value="1"/>
</dbReference>
<proteinExistence type="inferred from homology"/>
<evidence type="ECO:0000256" key="6">
    <source>
        <dbReference type="RuleBase" id="RU004168"/>
    </source>
</evidence>
<gene>
    <name evidence="8" type="ORF">SNE40_010007</name>
</gene>
<dbReference type="PRINTS" id="PR00112">
    <property type="entry name" value="ACYLPHPHTASE"/>
</dbReference>